<dbReference type="InterPro" id="IPR014984">
    <property type="entry name" value="HopJ"/>
</dbReference>
<dbReference type="Pfam" id="PF08888">
    <property type="entry name" value="HopJ"/>
    <property type="match status" value="1"/>
</dbReference>
<dbReference type="OrthoDB" id="9790826at2"/>
<dbReference type="Gene3D" id="3.20.160.10">
    <property type="entry name" value="vpa0580 domain like"/>
    <property type="match status" value="1"/>
</dbReference>
<proteinExistence type="predicted"/>
<dbReference type="EMBL" id="LAZL01000015">
    <property type="protein sequence ID" value="KMT65155.1"/>
    <property type="molecule type" value="Genomic_DNA"/>
</dbReference>
<name>A0A0J8GQS4_9ALTE</name>
<gene>
    <name evidence="1" type="ORF">XM47_10475</name>
</gene>
<comment type="caution">
    <text evidence="1">The sequence shown here is derived from an EMBL/GenBank/DDBJ whole genome shotgun (WGS) entry which is preliminary data.</text>
</comment>
<dbReference type="STRING" id="1513271.XM47_10475"/>
<dbReference type="PATRIC" id="fig|1513271.3.peg.2132"/>
<keyword evidence="2" id="KW-1185">Reference proteome</keyword>
<organism evidence="1 2">
    <name type="scientific">Catenovulum maritimum</name>
    <dbReference type="NCBI Taxonomy" id="1513271"/>
    <lineage>
        <taxon>Bacteria</taxon>
        <taxon>Pseudomonadati</taxon>
        <taxon>Pseudomonadota</taxon>
        <taxon>Gammaproteobacteria</taxon>
        <taxon>Alteromonadales</taxon>
        <taxon>Alteromonadaceae</taxon>
        <taxon>Catenovulum</taxon>
    </lineage>
</organism>
<accession>A0A0J8GQS4</accession>
<dbReference type="InterPro" id="IPR038604">
    <property type="entry name" value="HopJ_sf"/>
</dbReference>
<sequence length="113" mass="12599">MKNTLIQKVKTSPNAVEFSEVIETIDSSYEFTPTEFANGDLVNQAGQNNGSCKIFAFAKLNQLSDSETLALFGHYYRQDVLENPEADDHQNIRNFIKNGWSGISFTSDALTEA</sequence>
<reference evidence="1 2" key="1">
    <citation type="submission" date="2015-04" db="EMBL/GenBank/DDBJ databases">
        <title>Draft Genome Sequence of the Novel Agar-Digesting Marine Bacterium Q1.</title>
        <authorList>
            <person name="Li Y."/>
            <person name="Li D."/>
            <person name="Chen G."/>
            <person name="Du Z."/>
        </authorList>
    </citation>
    <scope>NUCLEOTIDE SEQUENCE [LARGE SCALE GENOMIC DNA]</scope>
    <source>
        <strain evidence="1 2">Q1</strain>
    </source>
</reference>
<evidence type="ECO:0000313" key="1">
    <source>
        <dbReference type="EMBL" id="KMT65155.1"/>
    </source>
</evidence>
<dbReference type="Proteomes" id="UP000037600">
    <property type="component" value="Unassembled WGS sequence"/>
</dbReference>
<protein>
    <submittedName>
        <fullName evidence="1">Type III effector</fullName>
    </submittedName>
</protein>
<dbReference type="RefSeq" id="WP_048692309.1">
    <property type="nucleotide sequence ID" value="NZ_KQ130490.1"/>
</dbReference>
<evidence type="ECO:0000313" key="2">
    <source>
        <dbReference type="Proteomes" id="UP000037600"/>
    </source>
</evidence>
<dbReference type="AlphaFoldDB" id="A0A0J8GQS4"/>